<organism evidence="1 2">
    <name type="scientific">Taklimakanibacter albus</name>
    <dbReference type="NCBI Taxonomy" id="2800327"/>
    <lineage>
        <taxon>Bacteria</taxon>
        <taxon>Pseudomonadati</taxon>
        <taxon>Pseudomonadota</taxon>
        <taxon>Alphaproteobacteria</taxon>
        <taxon>Hyphomicrobiales</taxon>
        <taxon>Aestuariivirgaceae</taxon>
        <taxon>Taklimakanibacter</taxon>
    </lineage>
</organism>
<reference evidence="1" key="1">
    <citation type="submission" date="2021-01" db="EMBL/GenBank/DDBJ databases">
        <authorList>
            <person name="Sun Q."/>
        </authorList>
    </citation>
    <scope>NUCLEOTIDE SEQUENCE</scope>
    <source>
        <strain evidence="1">YIM B02566</strain>
    </source>
</reference>
<evidence type="ECO:0000313" key="2">
    <source>
        <dbReference type="Proteomes" id="UP000616151"/>
    </source>
</evidence>
<dbReference type="Proteomes" id="UP000616151">
    <property type="component" value="Unassembled WGS sequence"/>
</dbReference>
<comment type="caution">
    <text evidence="1">The sequence shown here is derived from an EMBL/GenBank/DDBJ whole genome shotgun (WGS) entry which is preliminary data.</text>
</comment>
<dbReference type="EMBL" id="JAENHL010000008">
    <property type="protein sequence ID" value="MBK1870468.1"/>
    <property type="molecule type" value="Genomic_DNA"/>
</dbReference>
<name>A0ACC5RCY3_9HYPH</name>
<gene>
    <name evidence="1" type="ORF">JHL16_29150</name>
</gene>
<sequence length="200" mass="21955">MQRTPSTPDSTKNRKVAMIFAAVVVGMVGLAYASVPLYRLFCQVTGFGGTTQRAEAAPSKTVDRRMTILFDANTAGSLPWTFEPVQRSLDVKVGEENFAYYRATNNSDHAITGSAVFNVTPDTTGAYFNKIECFCFTEQTLKPGQTVEMPVSFFIDPAIVDDRGLDKINTITLSYTFYPADEPSNVSSTEKKPSTDTNLN</sequence>
<protein>
    <submittedName>
        <fullName evidence="1">Cytochrome c oxidase assembly protein</fullName>
    </submittedName>
</protein>
<proteinExistence type="predicted"/>
<accession>A0ACC5RCY3</accession>
<evidence type="ECO:0000313" key="1">
    <source>
        <dbReference type="EMBL" id="MBK1870468.1"/>
    </source>
</evidence>
<keyword evidence="2" id="KW-1185">Reference proteome</keyword>